<evidence type="ECO:0000256" key="1">
    <source>
        <dbReference type="ARBA" id="ARBA00022729"/>
    </source>
</evidence>
<protein>
    <submittedName>
        <fullName evidence="6">Tetratricopeptide repeat protein</fullName>
    </submittedName>
</protein>
<dbReference type="PROSITE" id="PS50005">
    <property type="entry name" value="TPR"/>
    <property type="match status" value="2"/>
</dbReference>
<keyword evidence="3 4" id="KW-0802">TPR repeat</keyword>
<sequence>MRLVKILLLFFPLISFGKNYEKIFYFLKTHQFDSSISYLNEYLFKNPKDSFGYLYLGKSYLLKKDYEKAKEIFQEARNIFSNFDSLIYYYYYSSFKLVEKDSGKLNNLKNKIRNYLDTLLLSPTEKNLSFAYLLSSFSDTNYFQRISKIIIEKYPEGKTGYEIIGNIFYDSLYPIWYNDTLKVEYLKRFLEKFKKSEWRFNAYQFLLFSLYNLKDFNNLISYCEEMAKEMANDARALNFVASLYLRCETLFDKALNYSLKSLKLIKDFKKPKNLPIEQWELIYPKLYPDACFNIARSYFYLKDYKKANNYIKKALKIKFDLDNDATEAPYYYFSGLIKEKRGKIKEAIIDYGQALILGDVNNFYSQKAESSLKRILGDTINLISYLRKVFKYKGPIFTDITKEVGLENERAGRVAFGDYNNDGYEDLLLNGSKLFKNDNGKRFSEVTKEAKIYGNNNGGLFADLDNDGYLDIVCISNEKKGEKVFKNNGDGTFTDVSELAKIYDDYPSEGLGIGDINNDGFLDIYIANYEIWEEHRYLPDFLYKNLGDFKFEDISEKAGIRNVENKAGRGVNIGDYNDDGYLDIYVSNYRLCENFLWHNNKDLTFENKAHYLGVAGEEREGYYGHTIGSEWADYDNDGDLDLITCNLAHPRYIQFSNRTMLYENKGNRFVDVRKKKGIKYEETHSDPAFGDIDNDGDLDLYITSVYENRRSFLYLNDKGKFKDITYLSGVRVFNGWGCAFCDYDNDGDLDLVVGSGSGVKFFRNDTENGNNYLKIKMIGKKSNKDGIGARVKIKIDKKILLREVNCGKGITSQSSMILHFGLGKKNKINLNYRFLGSKEKSFKNIKANQFLIIEEE</sequence>
<organism evidence="6">
    <name type="scientific">candidate division WOR-3 bacterium</name>
    <dbReference type="NCBI Taxonomy" id="2052148"/>
    <lineage>
        <taxon>Bacteria</taxon>
        <taxon>Bacteria division WOR-3</taxon>
    </lineage>
</organism>
<evidence type="ECO:0000259" key="5">
    <source>
        <dbReference type="Pfam" id="PF07593"/>
    </source>
</evidence>
<dbReference type="InterPro" id="IPR011990">
    <property type="entry name" value="TPR-like_helical_dom_sf"/>
</dbReference>
<dbReference type="SMART" id="SM00028">
    <property type="entry name" value="TPR"/>
    <property type="match status" value="3"/>
</dbReference>
<evidence type="ECO:0000256" key="2">
    <source>
        <dbReference type="ARBA" id="ARBA00022737"/>
    </source>
</evidence>
<dbReference type="SUPFAM" id="SSF69318">
    <property type="entry name" value="Integrin alpha N-terminal domain"/>
    <property type="match status" value="1"/>
</dbReference>
<proteinExistence type="predicted"/>
<evidence type="ECO:0000313" key="6">
    <source>
        <dbReference type="EMBL" id="HGQ55003.1"/>
    </source>
</evidence>
<dbReference type="Pfam" id="PF07719">
    <property type="entry name" value="TPR_2"/>
    <property type="match status" value="1"/>
</dbReference>
<accession>A0A7V4CH55</accession>
<dbReference type="InterPro" id="IPR027039">
    <property type="entry name" value="Crtac1"/>
</dbReference>
<dbReference type="Pfam" id="PF13517">
    <property type="entry name" value="FG-GAP_3"/>
    <property type="match status" value="3"/>
</dbReference>
<name>A0A7V4CH55_UNCW3</name>
<dbReference type="Pfam" id="PF07593">
    <property type="entry name" value="UnbV_ASPIC"/>
    <property type="match status" value="1"/>
</dbReference>
<dbReference type="Gene3D" id="1.25.40.10">
    <property type="entry name" value="Tetratricopeptide repeat domain"/>
    <property type="match status" value="2"/>
</dbReference>
<dbReference type="InterPro" id="IPR013517">
    <property type="entry name" value="FG-GAP"/>
</dbReference>
<dbReference type="SUPFAM" id="SSF81901">
    <property type="entry name" value="HCP-like"/>
    <property type="match status" value="1"/>
</dbReference>
<evidence type="ECO:0000256" key="3">
    <source>
        <dbReference type="ARBA" id="ARBA00022803"/>
    </source>
</evidence>
<dbReference type="InterPro" id="IPR011519">
    <property type="entry name" value="UnbV_ASPIC"/>
</dbReference>
<dbReference type="Gene3D" id="2.130.10.130">
    <property type="entry name" value="Integrin alpha, N-terminal"/>
    <property type="match status" value="1"/>
</dbReference>
<keyword evidence="2" id="KW-0677">Repeat</keyword>
<reference evidence="6" key="1">
    <citation type="journal article" date="2020" name="mSystems">
        <title>Genome- and Community-Level Interaction Insights into Carbon Utilization and Element Cycling Functions of Hydrothermarchaeota in Hydrothermal Sediment.</title>
        <authorList>
            <person name="Zhou Z."/>
            <person name="Liu Y."/>
            <person name="Xu W."/>
            <person name="Pan J."/>
            <person name="Luo Z.H."/>
            <person name="Li M."/>
        </authorList>
    </citation>
    <scope>NUCLEOTIDE SEQUENCE [LARGE SCALE GENOMIC DNA]</scope>
    <source>
        <strain evidence="6">SpSt-655</strain>
    </source>
</reference>
<feature type="repeat" description="TPR" evidence="4">
    <location>
        <begin position="288"/>
        <end position="321"/>
    </location>
</feature>
<feature type="repeat" description="TPR" evidence="4">
    <location>
        <begin position="50"/>
        <end position="83"/>
    </location>
</feature>
<dbReference type="PANTHER" id="PTHR16026">
    <property type="entry name" value="CARTILAGE ACIDIC PROTEIN 1"/>
    <property type="match status" value="1"/>
</dbReference>
<gene>
    <name evidence="6" type="ORF">ENU28_00885</name>
</gene>
<dbReference type="EMBL" id="DTBX01000030">
    <property type="protein sequence ID" value="HGQ55003.1"/>
    <property type="molecule type" value="Genomic_DNA"/>
</dbReference>
<dbReference type="InterPro" id="IPR013105">
    <property type="entry name" value="TPR_2"/>
</dbReference>
<comment type="caution">
    <text evidence="6">The sequence shown here is derived from an EMBL/GenBank/DDBJ whole genome shotgun (WGS) entry which is preliminary data.</text>
</comment>
<dbReference type="InterPro" id="IPR028994">
    <property type="entry name" value="Integrin_alpha_N"/>
</dbReference>
<dbReference type="AlphaFoldDB" id="A0A7V4CH55"/>
<dbReference type="SUPFAM" id="SSF48452">
    <property type="entry name" value="TPR-like"/>
    <property type="match status" value="1"/>
</dbReference>
<evidence type="ECO:0000256" key="4">
    <source>
        <dbReference type="PROSITE-ProRule" id="PRU00339"/>
    </source>
</evidence>
<keyword evidence="1" id="KW-0732">Signal</keyword>
<dbReference type="InterPro" id="IPR019734">
    <property type="entry name" value="TPR_rpt"/>
</dbReference>
<feature type="domain" description="ASPIC/UnbV" evidence="5">
    <location>
        <begin position="786"/>
        <end position="851"/>
    </location>
</feature>
<dbReference type="PANTHER" id="PTHR16026:SF0">
    <property type="entry name" value="CARTILAGE ACIDIC PROTEIN 1"/>
    <property type="match status" value="1"/>
</dbReference>